<name>A0A6M2EXK9_9ROSI</name>
<dbReference type="AlphaFoldDB" id="A0A6M2EXK9"/>
<accession>A0A6M2EXK9</accession>
<sequence>MIFSFCHKDQPHFIHEKARNFLTFRNLSQNSDALTPIFNNLSSIYLDCLSIYCLLPELLAAQPSVTQPSVTQTACHPNNWPVVFQTCVMLGQLALPPMYSSVFFHSFC</sequence>
<protein>
    <submittedName>
        <fullName evidence="1">Uncharacterized protein</fullName>
    </submittedName>
</protein>
<evidence type="ECO:0000313" key="1">
    <source>
        <dbReference type="EMBL" id="NUU88868.1"/>
    </source>
</evidence>
<dbReference type="EMBL" id="GILB01008535">
    <property type="protein sequence ID" value="NUU88868.1"/>
    <property type="molecule type" value="Transcribed_RNA"/>
</dbReference>
<organism evidence="1">
    <name type="scientific">Populus davidiana</name>
    <dbReference type="NCBI Taxonomy" id="266767"/>
    <lineage>
        <taxon>Eukaryota</taxon>
        <taxon>Viridiplantae</taxon>
        <taxon>Streptophyta</taxon>
        <taxon>Embryophyta</taxon>
        <taxon>Tracheophyta</taxon>
        <taxon>Spermatophyta</taxon>
        <taxon>Magnoliopsida</taxon>
        <taxon>eudicotyledons</taxon>
        <taxon>Gunneridae</taxon>
        <taxon>Pentapetalae</taxon>
        <taxon>rosids</taxon>
        <taxon>fabids</taxon>
        <taxon>Malpighiales</taxon>
        <taxon>Salicaceae</taxon>
        <taxon>Saliceae</taxon>
        <taxon>Populus</taxon>
    </lineage>
</organism>
<reference evidence="1" key="1">
    <citation type="submission" date="2020-03" db="EMBL/GenBank/DDBJ databases">
        <authorList>
            <person name="Zhang R."/>
        </authorList>
    </citation>
    <scope>NUCLEOTIDE SEQUENCE</scope>
</reference>
<proteinExistence type="predicted"/>